<protein>
    <submittedName>
        <fullName evidence="2">Uncharacterized protein</fullName>
    </submittedName>
</protein>
<reference evidence="2 3" key="1">
    <citation type="submission" date="2018-04" db="EMBL/GenBank/DDBJ databases">
        <title>Sphingobacterium sp. M46 Genome.</title>
        <authorList>
            <person name="Cheng J."/>
            <person name="Li Y."/>
        </authorList>
    </citation>
    <scope>NUCLEOTIDE SEQUENCE [LARGE SCALE GENOMIC DNA]</scope>
    <source>
        <strain evidence="2 3">M46</strain>
    </source>
</reference>
<comment type="caution">
    <text evidence="2">The sequence shown here is derived from an EMBL/GenBank/DDBJ whole genome shotgun (WGS) entry which is preliminary data.</text>
</comment>
<organism evidence="2 3">
    <name type="scientific">Sphingobacterium athyrii</name>
    <dbReference type="NCBI Taxonomy" id="2152717"/>
    <lineage>
        <taxon>Bacteria</taxon>
        <taxon>Pseudomonadati</taxon>
        <taxon>Bacteroidota</taxon>
        <taxon>Sphingobacteriia</taxon>
        <taxon>Sphingobacteriales</taxon>
        <taxon>Sphingobacteriaceae</taxon>
        <taxon>Sphingobacterium</taxon>
    </lineage>
</organism>
<evidence type="ECO:0000313" key="3">
    <source>
        <dbReference type="Proteomes" id="UP000250831"/>
    </source>
</evidence>
<keyword evidence="1" id="KW-0472">Membrane</keyword>
<sequence length="249" mass="28358">MLFIYSIYDFVLAEKTVTTTLKNESSARTFTLQIITPARKFLGLPFGGGLVKISRLYDGRGQLIHARNYSDELKAEIKTLKKAYSIPYFQLWKGFVFVFAAILIWAGIYGIKNKIAGQQRENETEKLFSNLQHLEAGQLYGVTFFTNSNGGNINGLPSGWIKINKIVADTIFIQRSKQLETSKALFEMDNISSIKPKSETDWEEKIERMNYKLFLEQLKEPNKKGVDLLYIGPDHDNYSGVIFTIKGSE</sequence>
<dbReference type="OrthoDB" id="701123at2"/>
<proteinExistence type="predicted"/>
<dbReference type="RefSeq" id="WP_108632846.1">
    <property type="nucleotide sequence ID" value="NZ_QCXX01000001.1"/>
</dbReference>
<dbReference type="AlphaFoldDB" id="A0A363P0E8"/>
<name>A0A363P0E8_9SPHI</name>
<feature type="transmembrane region" description="Helical" evidence="1">
    <location>
        <begin position="91"/>
        <end position="111"/>
    </location>
</feature>
<keyword evidence="1" id="KW-1133">Transmembrane helix</keyword>
<evidence type="ECO:0000256" key="1">
    <source>
        <dbReference type="SAM" id="Phobius"/>
    </source>
</evidence>
<keyword evidence="3" id="KW-1185">Reference proteome</keyword>
<accession>A0A363P0E8</accession>
<evidence type="ECO:0000313" key="2">
    <source>
        <dbReference type="EMBL" id="PUV26554.1"/>
    </source>
</evidence>
<dbReference type="Proteomes" id="UP000250831">
    <property type="component" value="Unassembled WGS sequence"/>
</dbReference>
<dbReference type="EMBL" id="QCXX01000001">
    <property type="protein sequence ID" value="PUV26554.1"/>
    <property type="molecule type" value="Genomic_DNA"/>
</dbReference>
<gene>
    <name evidence="2" type="ORF">DCO56_06345</name>
</gene>
<keyword evidence="1" id="KW-0812">Transmembrane</keyword>